<organism evidence="2 3">
    <name type="scientific">Candidatus Microbacterium phytovorans</name>
    <dbReference type="NCBI Taxonomy" id="3121374"/>
    <lineage>
        <taxon>Bacteria</taxon>
        <taxon>Bacillati</taxon>
        <taxon>Actinomycetota</taxon>
        <taxon>Actinomycetes</taxon>
        <taxon>Micrococcales</taxon>
        <taxon>Microbacteriaceae</taxon>
        <taxon>Microbacterium</taxon>
    </lineage>
</organism>
<accession>A0AAJ5W1V7</accession>
<evidence type="ECO:0000313" key="3">
    <source>
        <dbReference type="Proteomes" id="UP001213972"/>
    </source>
</evidence>
<dbReference type="Proteomes" id="UP001213972">
    <property type="component" value="Chromosome"/>
</dbReference>
<keyword evidence="1" id="KW-1133">Transmembrane helix</keyword>
<keyword evidence="1" id="KW-0472">Membrane</keyword>
<feature type="transmembrane region" description="Helical" evidence="1">
    <location>
        <begin position="12"/>
        <end position="32"/>
    </location>
</feature>
<proteinExistence type="predicted"/>
<gene>
    <name evidence="2" type="ORF">P0Y48_00470</name>
</gene>
<sequence>MNAASRFGNRAVLTVLGVVGLAVALVAAWPLAGGTPWALADGIRNAAASAGLAPVVAAWIVAAVLAIVILLALVWVARRGRGRTRHAVEQPGLHITTGVVEDLVRDALRAAPDIVGVHASTHRRRGERVLLLRLQLRPRADVVQAAADVRAALADLDRAMGEALPVVAHLTTGVRTVLAHDRRVD</sequence>
<dbReference type="AlphaFoldDB" id="A0AAJ5W1V7"/>
<evidence type="ECO:0000313" key="2">
    <source>
        <dbReference type="EMBL" id="WEK13718.1"/>
    </source>
</evidence>
<evidence type="ECO:0000256" key="1">
    <source>
        <dbReference type="SAM" id="Phobius"/>
    </source>
</evidence>
<feature type="transmembrane region" description="Helical" evidence="1">
    <location>
        <begin position="52"/>
        <end position="76"/>
    </location>
</feature>
<keyword evidence="1" id="KW-0812">Transmembrane</keyword>
<dbReference type="EMBL" id="CP119321">
    <property type="protein sequence ID" value="WEK13718.1"/>
    <property type="molecule type" value="Genomic_DNA"/>
</dbReference>
<name>A0AAJ5W1V7_9MICO</name>
<reference evidence="2" key="1">
    <citation type="submission" date="2023-03" db="EMBL/GenBank/DDBJ databases">
        <title>Andean soil-derived lignocellulolytic bacterial consortium as a source of novel taxa and putative plastic-active enzymes.</title>
        <authorList>
            <person name="Diaz-Garcia L."/>
            <person name="Chuvochina M."/>
            <person name="Feuerriegel G."/>
            <person name="Bunk B."/>
            <person name="Sproer C."/>
            <person name="Streit W.R."/>
            <person name="Rodriguez L.M."/>
            <person name="Overmann J."/>
            <person name="Jimenez D.J."/>
        </authorList>
    </citation>
    <scope>NUCLEOTIDE SEQUENCE</scope>
    <source>
        <strain evidence="2">MAG 4610</strain>
    </source>
</reference>
<protein>
    <recommendedName>
        <fullName evidence="4">Alkaline shock response membrane anchor protein AmaP</fullName>
    </recommendedName>
</protein>
<evidence type="ECO:0008006" key="4">
    <source>
        <dbReference type="Google" id="ProtNLM"/>
    </source>
</evidence>